<reference evidence="1" key="1">
    <citation type="submission" date="2021-01" db="EMBL/GenBank/DDBJ databases">
        <authorList>
            <consortium name="Genoscope - CEA"/>
            <person name="William W."/>
        </authorList>
    </citation>
    <scope>NUCLEOTIDE SEQUENCE</scope>
</reference>
<organism evidence="1">
    <name type="scientific">Brassica napus</name>
    <name type="common">Rape</name>
    <dbReference type="NCBI Taxonomy" id="3708"/>
    <lineage>
        <taxon>Eukaryota</taxon>
        <taxon>Viridiplantae</taxon>
        <taxon>Streptophyta</taxon>
        <taxon>Embryophyta</taxon>
        <taxon>Tracheophyta</taxon>
        <taxon>Spermatophyta</taxon>
        <taxon>Magnoliopsida</taxon>
        <taxon>eudicotyledons</taxon>
        <taxon>Gunneridae</taxon>
        <taxon>Pentapetalae</taxon>
        <taxon>rosids</taxon>
        <taxon>malvids</taxon>
        <taxon>Brassicales</taxon>
        <taxon>Brassicaceae</taxon>
        <taxon>Brassiceae</taxon>
        <taxon>Brassica</taxon>
    </lineage>
</organism>
<evidence type="ECO:0000313" key="1">
    <source>
        <dbReference type="EMBL" id="CAF2150793.1"/>
    </source>
</evidence>
<proteinExistence type="predicted"/>
<gene>
    <name evidence="1" type="ORF">DARMORV10_A01P21070.1</name>
</gene>
<sequence>MVVKLLGSALRAGIPMLQIVSHFIRKMGLMPLNMDAMDCMVFGSE</sequence>
<dbReference type="Proteomes" id="UP001295469">
    <property type="component" value="Chromosome A01"/>
</dbReference>
<accession>A0A816XTZ6</accession>
<dbReference type="EMBL" id="HG994355">
    <property type="protein sequence ID" value="CAF2150793.1"/>
    <property type="molecule type" value="Genomic_DNA"/>
</dbReference>
<name>A0A816XTZ6_BRANA</name>
<dbReference type="AlphaFoldDB" id="A0A816XTZ6"/>
<protein>
    <submittedName>
        <fullName evidence="1">(rape) hypothetical protein</fullName>
    </submittedName>
</protein>